<dbReference type="AlphaFoldDB" id="X1VIL9"/>
<comment type="caution">
    <text evidence="1">The sequence shown here is derived from an EMBL/GenBank/DDBJ whole genome shotgun (WGS) entry which is preliminary data.</text>
</comment>
<organism evidence="1">
    <name type="scientific">marine sediment metagenome</name>
    <dbReference type="NCBI Taxonomy" id="412755"/>
    <lineage>
        <taxon>unclassified sequences</taxon>
        <taxon>metagenomes</taxon>
        <taxon>ecological metagenomes</taxon>
    </lineage>
</organism>
<accession>X1VIL9</accession>
<evidence type="ECO:0000313" key="1">
    <source>
        <dbReference type="EMBL" id="GAJ18542.1"/>
    </source>
</evidence>
<protein>
    <submittedName>
        <fullName evidence="1">Uncharacterized protein</fullName>
    </submittedName>
</protein>
<reference evidence="1" key="1">
    <citation type="journal article" date="2014" name="Front. Microbiol.">
        <title>High frequency of phylogenetically diverse reductive dehalogenase-homologous genes in deep subseafloor sedimentary metagenomes.</title>
        <authorList>
            <person name="Kawai M."/>
            <person name="Futagami T."/>
            <person name="Toyoda A."/>
            <person name="Takaki Y."/>
            <person name="Nishi S."/>
            <person name="Hori S."/>
            <person name="Arai W."/>
            <person name="Tsubouchi T."/>
            <person name="Morono Y."/>
            <person name="Uchiyama I."/>
            <person name="Ito T."/>
            <person name="Fujiyama A."/>
            <person name="Inagaki F."/>
            <person name="Takami H."/>
        </authorList>
    </citation>
    <scope>NUCLEOTIDE SEQUENCE</scope>
    <source>
        <strain evidence="1">Expedition CK06-06</strain>
    </source>
</reference>
<gene>
    <name evidence="1" type="ORF">S12H4_58304</name>
</gene>
<proteinExistence type="predicted"/>
<name>X1VIL9_9ZZZZ</name>
<feature type="non-terminal residue" evidence="1">
    <location>
        <position position="1"/>
    </location>
</feature>
<sequence length="43" mass="4577">SLVLAMLLIIPIALQEQVMAIWFIVKGFSSSAIASVSGKTDIN</sequence>
<dbReference type="EMBL" id="BARW01037844">
    <property type="protein sequence ID" value="GAJ18542.1"/>
    <property type="molecule type" value="Genomic_DNA"/>
</dbReference>